<dbReference type="PANTHER" id="PTHR31973">
    <property type="entry name" value="POLYPROTEIN, PUTATIVE-RELATED"/>
    <property type="match status" value="1"/>
</dbReference>
<dbReference type="STRING" id="63057.A0A2P5B4G3"/>
<evidence type="ECO:0000313" key="1">
    <source>
        <dbReference type="EMBL" id="PON43656.1"/>
    </source>
</evidence>
<gene>
    <name evidence="1" type="ORF">TorRG33x02_333370</name>
</gene>
<dbReference type="PANTHER" id="PTHR31973:SF187">
    <property type="entry name" value="MUTATOR TRANSPOSASE MUDRA PROTEIN"/>
    <property type="match status" value="1"/>
</dbReference>
<dbReference type="Proteomes" id="UP000237000">
    <property type="component" value="Unassembled WGS sequence"/>
</dbReference>
<accession>A0A2P5B4G3</accession>
<organism evidence="1 2">
    <name type="scientific">Trema orientale</name>
    <name type="common">Charcoal tree</name>
    <name type="synonym">Celtis orientalis</name>
    <dbReference type="NCBI Taxonomy" id="63057"/>
    <lineage>
        <taxon>Eukaryota</taxon>
        <taxon>Viridiplantae</taxon>
        <taxon>Streptophyta</taxon>
        <taxon>Embryophyta</taxon>
        <taxon>Tracheophyta</taxon>
        <taxon>Spermatophyta</taxon>
        <taxon>Magnoliopsida</taxon>
        <taxon>eudicotyledons</taxon>
        <taxon>Gunneridae</taxon>
        <taxon>Pentapetalae</taxon>
        <taxon>rosids</taxon>
        <taxon>fabids</taxon>
        <taxon>Rosales</taxon>
        <taxon>Cannabaceae</taxon>
        <taxon>Trema</taxon>
    </lineage>
</organism>
<dbReference type="AlphaFoldDB" id="A0A2P5B4G3"/>
<sequence length="320" mass="36622">MGSVVIFLNYNGKWDDNNVYHGMETTGILIPNGATYARVLEIVFEALDLRPNNHTIEMKYVVDERLAPIKIVNDRSVKVYMELKKNEVDKSKYPLFIHVIDEPMTIVEHNRCSNGARSLVRGRSQHRTSVETLSMDRGISLSTVEVPTSSTANIPSELFENCKWSVRATQIKQTPIFQIRRYNSEHTCSVDSRQGENRQATSYIIGDIVKYHYSNPARKSFTPNDIMDEMKIDHGVNMGYHKAWRAKEKALEILLGTDDESYASLPTLAYMLETSNPGSVVALETEQIQEKEGMIEHFNRIIVGHCSPHVQWMQMSKYFL</sequence>
<protein>
    <submittedName>
        <fullName evidence="1">Uncharacterized protein</fullName>
    </submittedName>
</protein>
<proteinExistence type="predicted"/>
<name>A0A2P5B4G3_TREOI</name>
<dbReference type="EMBL" id="JXTC01000610">
    <property type="protein sequence ID" value="PON43656.1"/>
    <property type="molecule type" value="Genomic_DNA"/>
</dbReference>
<dbReference type="InParanoid" id="A0A2P5B4G3"/>
<keyword evidence="2" id="KW-1185">Reference proteome</keyword>
<dbReference type="OrthoDB" id="1139844at2759"/>
<comment type="caution">
    <text evidence="1">The sequence shown here is derived from an EMBL/GenBank/DDBJ whole genome shotgun (WGS) entry which is preliminary data.</text>
</comment>
<evidence type="ECO:0000313" key="2">
    <source>
        <dbReference type="Proteomes" id="UP000237000"/>
    </source>
</evidence>
<reference evidence="2" key="1">
    <citation type="submission" date="2016-06" db="EMBL/GenBank/DDBJ databases">
        <title>Parallel loss of symbiosis genes in relatives of nitrogen-fixing non-legume Parasponia.</title>
        <authorList>
            <person name="Van Velzen R."/>
            <person name="Holmer R."/>
            <person name="Bu F."/>
            <person name="Rutten L."/>
            <person name="Van Zeijl A."/>
            <person name="Liu W."/>
            <person name="Santuari L."/>
            <person name="Cao Q."/>
            <person name="Sharma T."/>
            <person name="Shen D."/>
            <person name="Roswanjaya Y."/>
            <person name="Wardhani T."/>
            <person name="Kalhor M.S."/>
            <person name="Jansen J."/>
            <person name="Van den Hoogen J."/>
            <person name="Gungor B."/>
            <person name="Hartog M."/>
            <person name="Hontelez J."/>
            <person name="Verver J."/>
            <person name="Yang W.-C."/>
            <person name="Schijlen E."/>
            <person name="Repin R."/>
            <person name="Schilthuizen M."/>
            <person name="Schranz E."/>
            <person name="Heidstra R."/>
            <person name="Miyata K."/>
            <person name="Fedorova E."/>
            <person name="Kohlen W."/>
            <person name="Bisseling T."/>
            <person name="Smit S."/>
            <person name="Geurts R."/>
        </authorList>
    </citation>
    <scope>NUCLEOTIDE SEQUENCE [LARGE SCALE GENOMIC DNA]</scope>
    <source>
        <strain evidence="2">cv. RG33-2</strain>
    </source>
</reference>